<protein>
    <recommendedName>
        <fullName evidence="4">Pentatricopeptide repeat domain-containing protein</fullName>
    </recommendedName>
</protein>
<evidence type="ECO:0000256" key="1">
    <source>
        <dbReference type="SAM" id="MobiDB-lite"/>
    </source>
</evidence>
<dbReference type="EMBL" id="JAADJG010000208">
    <property type="protein sequence ID" value="KAF4451913.1"/>
    <property type="molecule type" value="Genomic_DNA"/>
</dbReference>
<dbReference type="OrthoDB" id="5366531at2759"/>
<gene>
    <name evidence="2" type="ORF">F53441_5232</name>
</gene>
<evidence type="ECO:0008006" key="4">
    <source>
        <dbReference type="Google" id="ProtNLM"/>
    </source>
</evidence>
<accession>A0A8H4KLJ4</accession>
<evidence type="ECO:0000313" key="2">
    <source>
        <dbReference type="EMBL" id="KAF4451913.1"/>
    </source>
</evidence>
<dbReference type="AlphaFoldDB" id="A0A8H4KLJ4"/>
<evidence type="ECO:0000313" key="3">
    <source>
        <dbReference type="Proteomes" id="UP000605986"/>
    </source>
</evidence>
<proteinExistence type="predicted"/>
<name>A0A8H4KLJ4_9HYPO</name>
<reference evidence="2" key="1">
    <citation type="submission" date="2020-01" db="EMBL/GenBank/DDBJ databases">
        <title>Identification and distribution of gene clusters putatively required for synthesis of sphingolipid metabolism inhibitors in phylogenetically diverse species of the filamentous fungus Fusarium.</title>
        <authorList>
            <person name="Kim H.-S."/>
            <person name="Busman M."/>
            <person name="Brown D.W."/>
            <person name="Divon H."/>
            <person name="Uhlig S."/>
            <person name="Proctor R.H."/>
        </authorList>
    </citation>
    <scope>NUCLEOTIDE SEQUENCE</scope>
    <source>
        <strain evidence="2">NRRL 53441</strain>
    </source>
</reference>
<comment type="caution">
    <text evidence="2">The sequence shown here is derived from an EMBL/GenBank/DDBJ whole genome shotgun (WGS) entry which is preliminary data.</text>
</comment>
<sequence>MVPRRNSMSDAVSSWERLIVMSRHSHGDQGAWETFLNLRNKGDLHIVTESRAVFLRDSILKAALTHPDRMEELFKFAEQLQETYHFKWPELYLKVVHFYLAQTDYENASLWHLKLMPTFRPDLDSFGALLASFAIDSTPKLQSTLTRIYVFNPYRELYDYVVPALFDTGQSHTARVWRKRFILFSDYPKSQKSMPFLDFLTRYFSTVQLMREELAVLNGDTNLADATRAPAHEGTRPDREKGLYSDEFTARWFASSWTSSEFAIRLMHKLGLRKIGPRSLQSIALREDDARGVADRLKQLRKLGMDITPRVYCKALISFAERGEDDLLRDLLHCDIHPDEFENQEKRSMLLAASAKQQNWGLERMLQEVEGLAAAPGPSKDNMVSKELNKSLHIALITKGLATVRTLLDRMDSFNVTIEQKNSDALLNRVFQDVWYHPKLSNQKFHGLKENPRLDRAIHLSLRVARHGVAIPIKYWQILLYNLGRLGRFKELEGLSYEICELYSPDPGGLIPVHWQDKPPQPKEKLEDLDDESEVWSEYYSFPDGKKRTSHFKEEFWRAEIGLPQKETTALATDSKSNNKSHNHSKKRNDPNYIFCIPADLPFTNRQHPIQKIFDISLQRSIIRWSFDKTLAQYPTQPSLMTMKAAGIEDYDLACGVRLLAMLRDKGVYIDQQAVRSAVIKRLAVAHLPGRARARERDDRELSPAHMKQLVEEAWGSNILPSEAQLAKEIENQRPKLWKSYPRLFQKSYDNEESTSSTSNTSGDPRKSWW</sequence>
<feature type="region of interest" description="Disordered" evidence="1">
    <location>
        <begin position="749"/>
        <end position="770"/>
    </location>
</feature>
<keyword evidence="3" id="KW-1185">Reference proteome</keyword>
<dbReference type="Proteomes" id="UP000605986">
    <property type="component" value="Unassembled WGS sequence"/>
</dbReference>
<organism evidence="2 3">
    <name type="scientific">Fusarium austroafricanum</name>
    <dbReference type="NCBI Taxonomy" id="2364996"/>
    <lineage>
        <taxon>Eukaryota</taxon>
        <taxon>Fungi</taxon>
        <taxon>Dikarya</taxon>
        <taxon>Ascomycota</taxon>
        <taxon>Pezizomycotina</taxon>
        <taxon>Sordariomycetes</taxon>
        <taxon>Hypocreomycetidae</taxon>
        <taxon>Hypocreales</taxon>
        <taxon>Nectriaceae</taxon>
        <taxon>Fusarium</taxon>
        <taxon>Fusarium concolor species complex</taxon>
    </lineage>
</organism>